<organism evidence="7 8">
    <name type="scientific">Saccharobesus litoralis</name>
    <dbReference type="NCBI Taxonomy" id="2172099"/>
    <lineage>
        <taxon>Bacteria</taxon>
        <taxon>Pseudomonadati</taxon>
        <taxon>Pseudomonadota</taxon>
        <taxon>Gammaproteobacteria</taxon>
        <taxon>Alteromonadales</taxon>
        <taxon>Alteromonadaceae</taxon>
        <taxon>Saccharobesus</taxon>
    </lineage>
</organism>
<accession>A0A2S0VRN2</accession>
<keyword evidence="2" id="KW-0479">Metal-binding</keyword>
<dbReference type="PROSITE" id="PS51379">
    <property type="entry name" value="4FE4S_FER_2"/>
    <property type="match status" value="3"/>
</dbReference>
<dbReference type="OrthoDB" id="9808559at2"/>
<dbReference type="NCBIfam" id="TIGR00402">
    <property type="entry name" value="napF"/>
    <property type="match status" value="1"/>
</dbReference>
<keyword evidence="4" id="KW-0408">Iron</keyword>
<dbReference type="Gene3D" id="3.30.70.20">
    <property type="match status" value="2"/>
</dbReference>
<dbReference type="PROSITE" id="PS00198">
    <property type="entry name" value="4FE4S_FER_1"/>
    <property type="match status" value="1"/>
</dbReference>
<keyword evidence="1" id="KW-0004">4Fe-4S</keyword>
<keyword evidence="5" id="KW-0411">Iron-sulfur</keyword>
<dbReference type="GO" id="GO:0051539">
    <property type="term" value="F:4 iron, 4 sulfur cluster binding"/>
    <property type="evidence" value="ECO:0007669"/>
    <property type="project" value="UniProtKB-KW"/>
</dbReference>
<dbReference type="KEGG" id="cate:C2869_10680"/>
<evidence type="ECO:0000259" key="6">
    <source>
        <dbReference type="PROSITE" id="PS51379"/>
    </source>
</evidence>
<name>A0A2S0VRN2_9ALTE</name>
<dbReference type="EMBL" id="CP026604">
    <property type="protein sequence ID" value="AWB66869.1"/>
    <property type="molecule type" value="Genomic_DNA"/>
</dbReference>
<dbReference type="InterPro" id="IPR004496">
    <property type="entry name" value="NapF"/>
</dbReference>
<evidence type="ECO:0000256" key="3">
    <source>
        <dbReference type="ARBA" id="ARBA00022737"/>
    </source>
</evidence>
<evidence type="ECO:0000256" key="4">
    <source>
        <dbReference type="ARBA" id="ARBA00023004"/>
    </source>
</evidence>
<keyword evidence="8" id="KW-1185">Reference proteome</keyword>
<sequence length="166" mass="18896">MINRSRRGFLTGKRHWQPAMRLPWLKDEQTFFNLCDQCGDCIAACETQLLKRDKQGWPQADFSTAECTFCQKCVAVCSKAMFVDDKSQKPWSANIQINDKCFASHDIYCQSCRDACDSRAIHFRYIDSAIPKPEINLTDCSQCGACIESCPQQSIDFNLTQPSTTE</sequence>
<dbReference type="GO" id="GO:0046872">
    <property type="term" value="F:metal ion binding"/>
    <property type="evidence" value="ECO:0007669"/>
    <property type="project" value="UniProtKB-KW"/>
</dbReference>
<dbReference type="PANTHER" id="PTHR43122">
    <property type="entry name" value="FERREDOXIN SUBUNIT OF PYRUVATE:FLAVODOXIN OXIDOREDUCTASE-RELATED"/>
    <property type="match status" value="1"/>
</dbReference>
<evidence type="ECO:0000256" key="1">
    <source>
        <dbReference type="ARBA" id="ARBA00022485"/>
    </source>
</evidence>
<dbReference type="Proteomes" id="UP000244441">
    <property type="component" value="Chromosome"/>
</dbReference>
<dbReference type="SUPFAM" id="SSF54862">
    <property type="entry name" value="4Fe-4S ferredoxins"/>
    <property type="match status" value="1"/>
</dbReference>
<evidence type="ECO:0000256" key="2">
    <source>
        <dbReference type="ARBA" id="ARBA00022723"/>
    </source>
</evidence>
<dbReference type="PANTHER" id="PTHR43122:SF1">
    <property type="entry name" value="IRON-SULFUR-BINDING PROTEIN"/>
    <property type="match status" value="1"/>
</dbReference>
<evidence type="ECO:0000313" key="8">
    <source>
        <dbReference type="Proteomes" id="UP000244441"/>
    </source>
</evidence>
<feature type="domain" description="4Fe-4S ferredoxin-type" evidence="6">
    <location>
        <begin position="26"/>
        <end position="55"/>
    </location>
</feature>
<gene>
    <name evidence="7" type="primary">napF</name>
    <name evidence="7" type="ORF">C2869_10680</name>
</gene>
<dbReference type="InterPro" id="IPR017900">
    <property type="entry name" value="4Fe4S_Fe_S_CS"/>
</dbReference>
<dbReference type="CDD" id="cd10564">
    <property type="entry name" value="NapF_like"/>
    <property type="match status" value="1"/>
</dbReference>
<feature type="domain" description="4Fe-4S ferredoxin-type" evidence="6">
    <location>
        <begin position="131"/>
        <end position="160"/>
    </location>
</feature>
<feature type="domain" description="4Fe-4S ferredoxin-type" evidence="6">
    <location>
        <begin position="58"/>
        <end position="86"/>
    </location>
</feature>
<evidence type="ECO:0000256" key="5">
    <source>
        <dbReference type="ARBA" id="ARBA00023014"/>
    </source>
</evidence>
<dbReference type="RefSeq" id="WP_108602925.1">
    <property type="nucleotide sequence ID" value="NZ_CP026604.1"/>
</dbReference>
<protein>
    <submittedName>
        <fullName evidence="7">Ferredoxin-type protein NapF</fullName>
    </submittedName>
</protein>
<reference evidence="7 8" key="1">
    <citation type="submission" date="2018-01" db="EMBL/GenBank/DDBJ databases">
        <title>Genome sequence of a Cantenovulum-like bacteria.</title>
        <authorList>
            <person name="Tan W.R."/>
            <person name="Lau N.-S."/>
            <person name="Go F."/>
            <person name="Amirul A.-A.A."/>
        </authorList>
    </citation>
    <scope>NUCLEOTIDE SEQUENCE [LARGE SCALE GENOMIC DNA]</scope>
    <source>
        <strain evidence="7 8">CCB-QB4</strain>
    </source>
</reference>
<dbReference type="AlphaFoldDB" id="A0A2S0VRN2"/>
<keyword evidence="3" id="KW-0677">Repeat</keyword>
<evidence type="ECO:0000313" key="7">
    <source>
        <dbReference type="EMBL" id="AWB66869.1"/>
    </source>
</evidence>
<dbReference type="InterPro" id="IPR017896">
    <property type="entry name" value="4Fe4S_Fe-S-bd"/>
</dbReference>
<proteinExistence type="predicted"/>
<dbReference type="Pfam" id="PF12838">
    <property type="entry name" value="Fer4_7"/>
    <property type="match status" value="2"/>
</dbReference>